<keyword evidence="3" id="KW-1185">Reference proteome</keyword>
<protein>
    <recommendedName>
        <fullName evidence="1">Immunity protein 63 domain-containing protein</fullName>
    </recommendedName>
</protein>
<name>A0A0B8NPH9_9NOCA</name>
<comment type="caution">
    <text evidence="2">The sequence shown here is derived from an EMBL/GenBank/DDBJ whole genome shotgun (WGS) entry which is preliminary data.</text>
</comment>
<evidence type="ECO:0000313" key="2">
    <source>
        <dbReference type="EMBL" id="GAP32115.1"/>
    </source>
</evidence>
<gene>
    <name evidence="2" type="ORF">NSK11_contig00142-0008</name>
</gene>
<organism evidence="2 3">
    <name type="scientific">Nocardia seriolae</name>
    <dbReference type="NCBI Taxonomy" id="37332"/>
    <lineage>
        <taxon>Bacteria</taxon>
        <taxon>Bacillati</taxon>
        <taxon>Actinomycetota</taxon>
        <taxon>Actinomycetes</taxon>
        <taxon>Mycobacteriales</taxon>
        <taxon>Nocardiaceae</taxon>
        <taxon>Nocardia</taxon>
    </lineage>
</organism>
<accession>A0A0B8NPH9</accession>
<evidence type="ECO:0000313" key="3">
    <source>
        <dbReference type="Proteomes" id="UP000037179"/>
    </source>
</evidence>
<evidence type="ECO:0000259" key="1">
    <source>
        <dbReference type="Pfam" id="PF15599"/>
    </source>
</evidence>
<dbReference type="RefSeq" id="WP_033090592.1">
    <property type="nucleotide sequence ID" value="NZ_AP017900.1"/>
</dbReference>
<reference evidence="3" key="1">
    <citation type="submission" date="2015-07" db="EMBL/GenBank/DDBJ databases">
        <title>Nocardia seriolae U-1 whole genome shotgun sequence.</title>
        <authorList>
            <person name="Imajoh M."/>
            <person name="Fukumoto Y."/>
            <person name="Sukeda M."/>
            <person name="Yamane J."/>
            <person name="Yamasaki K."/>
            <person name="Shimizu M."/>
            <person name="Ohnishi K."/>
            <person name="Oshima S."/>
        </authorList>
    </citation>
    <scope>NUCLEOTIDE SEQUENCE [LARGE SCALE GENOMIC DNA]</scope>
    <source>
        <strain evidence="3">U-1</strain>
    </source>
</reference>
<proteinExistence type="predicted"/>
<dbReference type="InterPro" id="IPR028952">
    <property type="entry name" value="Imm63"/>
</dbReference>
<dbReference type="GeneID" id="93374886"/>
<dbReference type="Pfam" id="PF15599">
    <property type="entry name" value="Imm63"/>
    <property type="match status" value="1"/>
</dbReference>
<dbReference type="AlphaFoldDB" id="A0A0B8NPH9"/>
<dbReference type="EMBL" id="BBYQ01000142">
    <property type="protein sequence ID" value="GAP32115.1"/>
    <property type="molecule type" value="Genomic_DNA"/>
</dbReference>
<reference evidence="2 3" key="2">
    <citation type="journal article" date="2016" name="Genome Announc.">
        <title>Draft Genome Sequence of Erythromycin- and Oxytetracycline-Sensitive Nocardia seriolae Strain U-1 (NBRC 110359).</title>
        <authorList>
            <person name="Imajoh M."/>
            <person name="Sukeda M."/>
            <person name="Shimizu M."/>
            <person name="Yamane J."/>
            <person name="Ohnishi K."/>
            <person name="Oshima S."/>
        </authorList>
    </citation>
    <scope>NUCLEOTIDE SEQUENCE [LARGE SCALE GENOMIC DNA]</scope>
    <source>
        <strain evidence="2 3">U-1</strain>
    </source>
</reference>
<feature type="domain" description="Immunity protein 63" evidence="1">
    <location>
        <begin position="60"/>
        <end position="131"/>
    </location>
</feature>
<sequence length="143" mass="16832">MPFDPEEIQQSVLLWVDRLHRVAPSPATHVPPMIAGHQGHLDFAEPFYRVMPEWLTFEAWERNKQILDRHTTSPDELFYWIVDHVARQIALDTVHLHRSRPPALDARRIWFPEWHRLVGAVHPEWGSRTLAQINGILAVYPFH</sequence>
<dbReference type="Proteomes" id="UP000037179">
    <property type="component" value="Unassembled WGS sequence"/>
</dbReference>